<dbReference type="Proteomes" id="UP001062846">
    <property type="component" value="Chromosome 4"/>
</dbReference>
<accession>A0ACC0P3C7</accession>
<reference evidence="1" key="1">
    <citation type="submission" date="2022-02" db="EMBL/GenBank/DDBJ databases">
        <title>Plant Genome Project.</title>
        <authorList>
            <person name="Zhang R.-G."/>
        </authorList>
    </citation>
    <scope>NUCLEOTIDE SEQUENCE</scope>
    <source>
        <strain evidence="1">AT1</strain>
    </source>
</reference>
<evidence type="ECO:0000313" key="2">
    <source>
        <dbReference type="Proteomes" id="UP001062846"/>
    </source>
</evidence>
<protein>
    <submittedName>
        <fullName evidence="1">Uncharacterized protein</fullName>
    </submittedName>
</protein>
<sequence>MAWFATETGGVSFDDGPVAGGFRRRWSDRSGLSGDGGSHRASGDVVARKLCFLDLVSYHIFKNDRRRWRCLISDGSNPVLVRWMRHLWLGSLVVFVCRSPAGGCWEFSIGRGAVSSSCWIIAAAIEDREAGV</sequence>
<name>A0ACC0P3C7_RHOML</name>
<organism evidence="1 2">
    <name type="scientific">Rhododendron molle</name>
    <name type="common">Chinese azalea</name>
    <name type="synonym">Azalea mollis</name>
    <dbReference type="NCBI Taxonomy" id="49168"/>
    <lineage>
        <taxon>Eukaryota</taxon>
        <taxon>Viridiplantae</taxon>
        <taxon>Streptophyta</taxon>
        <taxon>Embryophyta</taxon>
        <taxon>Tracheophyta</taxon>
        <taxon>Spermatophyta</taxon>
        <taxon>Magnoliopsida</taxon>
        <taxon>eudicotyledons</taxon>
        <taxon>Gunneridae</taxon>
        <taxon>Pentapetalae</taxon>
        <taxon>asterids</taxon>
        <taxon>Ericales</taxon>
        <taxon>Ericaceae</taxon>
        <taxon>Ericoideae</taxon>
        <taxon>Rhodoreae</taxon>
        <taxon>Rhododendron</taxon>
    </lineage>
</organism>
<dbReference type="EMBL" id="CM046391">
    <property type="protein sequence ID" value="KAI8560105.1"/>
    <property type="molecule type" value="Genomic_DNA"/>
</dbReference>
<evidence type="ECO:0000313" key="1">
    <source>
        <dbReference type="EMBL" id="KAI8560105.1"/>
    </source>
</evidence>
<keyword evidence="2" id="KW-1185">Reference proteome</keyword>
<gene>
    <name evidence="1" type="ORF">RHMOL_Rhmol04G0229700</name>
</gene>
<comment type="caution">
    <text evidence="1">The sequence shown here is derived from an EMBL/GenBank/DDBJ whole genome shotgun (WGS) entry which is preliminary data.</text>
</comment>
<proteinExistence type="predicted"/>